<gene>
    <name evidence="3" type="ORF">DEW08_17555</name>
</gene>
<evidence type="ECO:0000259" key="2">
    <source>
        <dbReference type="Pfam" id="PF00174"/>
    </source>
</evidence>
<dbReference type="InterPro" id="IPR000572">
    <property type="entry name" value="OxRdtase_Mopterin-bd_dom"/>
</dbReference>
<dbReference type="InterPro" id="IPR036374">
    <property type="entry name" value="OxRdtase_Mopterin-bd_sf"/>
</dbReference>
<dbReference type="Gene3D" id="3.90.420.10">
    <property type="entry name" value="Oxidoreductase, molybdopterin-binding domain"/>
    <property type="match status" value="1"/>
</dbReference>
<name>A0A2S2CUM7_9PROT</name>
<evidence type="ECO:0000313" key="4">
    <source>
        <dbReference type="Proteomes" id="UP000245629"/>
    </source>
</evidence>
<proteinExistence type="predicted"/>
<dbReference type="CDD" id="cd02109">
    <property type="entry name" value="arch_bact_SO_family_Moco"/>
    <property type="match status" value="1"/>
</dbReference>
<feature type="domain" description="Oxidoreductase molybdopterin-binding" evidence="2">
    <location>
        <begin position="76"/>
        <end position="219"/>
    </location>
</feature>
<dbReference type="Proteomes" id="UP000245629">
    <property type="component" value="Chromosome 2"/>
</dbReference>
<dbReference type="Pfam" id="PF00174">
    <property type="entry name" value="Oxidored_molyb"/>
    <property type="match status" value="1"/>
</dbReference>
<dbReference type="OrthoDB" id="9778777at2"/>
<dbReference type="KEGG" id="azz:DEW08_17555"/>
<organism evidence="3 4">
    <name type="scientific">Azospirillum thermophilum</name>
    <dbReference type="NCBI Taxonomy" id="2202148"/>
    <lineage>
        <taxon>Bacteria</taxon>
        <taxon>Pseudomonadati</taxon>
        <taxon>Pseudomonadota</taxon>
        <taxon>Alphaproteobacteria</taxon>
        <taxon>Rhodospirillales</taxon>
        <taxon>Azospirillaceae</taxon>
        <taxon>Azospirillum</taxon>
    </lineage>
</organism>
<dbReference type="PANTHER" id="PTHR43032:SF4">
    <property type="entry name" value="OXIDOREDUCTASE MOLYBDOPTERIN-BINDING DOMAIN-CONTAINING PROTEIN"/>
    <property type="match status" value="1"/>
</dbReference>
<protein>
    <submittedName>
        <fullName evidence="3">Sulfite oxidase-like oxidoreductase</fullName>
    </submittedName>
</protein>
<sequence length="238" mass="27290">MTGDRDRPGTGRHEEAPDDAVRTDGAVRDKLVAAKERWARDGRALTGTTADPARDRLPPGQRLVEDWPVLDLGVQPRVTTGNWSLTVDGLVENPLRWSWDDFQAQPQERFLSDIHCVTTWSRYDNTWQGVSARHLLSVVRPKPEARFVLFHAYDGYTTNVALEDFAADDVLLATSWEGQPISRDHGGPVRVVVPKLYFWKSAKWVKRIELLAEDRKGYWEVRGYHNHADPWTEERYSD</sequence>
<keyword evidence="4" id="KW-1185">Reference proteome</keyword>
<dbReference type="SUPFAM" id="SSF56524">
    <property type="entry name" value="Oxidoreductase molybdopterin-binding domain"/>
    <property type="match status" value="1"/>
</dbReference>
<dbReference type="AlphaFoldDB" id="A0A2S2CUM7"/>
<accession>A0A2S2CUM7</accession>
<dbReference type="PANTHER" id="PTHR43032">
    <property type="entry name" value="PROTEIN-METHIONINE-SULFOXIDE REDUCTASE"/>
    <property type="match status" value="1"/>
</dbReference>
<reference evidence="4" key="1">
    <citation type="submission" date="2018-05" db="EMBL/GenBank/DDBJ databases">
        <title>Azospirillum thermophila sp. nov., a novel isolated from hot spring.</title>
        <authorList>
            <person name="Zhao Z."/>
        </authorList>
    </citation>
    <scope>NUCLEOTIDE SEQUENCE [LARGE SCALE GENOMIC DNA]</scope>
    <source>
        <strain evidence="4">CFH 70021</strain>
    </source>
</reference>
<dbReference type="EMBL" id="CP029353">
    <property type="protein sequence ID" value="AWK88070.1"/>
    <property type="molecule type" value="Genomic_DNA"/>
</dbReference>
<feature type="region of interest" description="Disordered" evidence="1">
    <location>
        <begin position="1"/>
        <end position="26"/>
    </location>
</feature>
<dbReference type="RefSeq" id="WP_109329950.1">
    <property type="nucleotide sequence ID" value="NZ_CP029353.1"/>
</dbReference>
<evidence type="ECO:0000256" key="1">
    <source>
        <dbReference type="SAM" id="MobiDB-lite"/>
    </source>
</evidence>
<evidence type="ECO:0000313" key="3">
    <source>
        <dbReference type="EMBL" id="AWK88070.1"/>
    </source>
</evidence>